<gene>
    <name evidence="1" type="ORF">EGC77_01150</name>
</gene>
<dbReference type="AlphaFoldDB" id="A0A3N4EZM3"/>
<sequence length="60" mass="6398">MAPYTLRRSVISLIARPKIINCTNGSLFAQATVATTPLGLLIKKCLNGTANNKKDETPAP</sequence>
<evidence type="ECO:0000313" key="2">
    <source>
        <dbReference type="Proteomes" id="UP000278855"/>
    </source>
</evidence>
<accession>A0A3N4EZM3</accession>
<proteinExistence type="predicted"/>
<reference evidence="2" key="1">
    <citation type="submission" date="2018-11" db="EMBL/GenBank/DDBJ databases">
        <title>Shewanella sp. R106.</title>
        <authorList>
            <person name="Hwang Y.J."/>
            <person name="Hwang C.Y."/>
        </authorList>
    </citation>
    <scope>NUCLEOTIDE SEQUENCE [LARGE SCALE GENOMIC DNA]</scope>
    <source>
        <strain evidence="2">R106</strain>
    </source>
</reference>
<name>A0A3N4EZM3_9GAMM</name>
<organism evidence="1 2">
    <name type="scientific">Shewanella psychromarinicola</name>
    <dbReference type="NCBI Taxonomy" id="2487742"/>
    <lineage>
        <taxon>Bacteria</taxon>
        <taxon>Pseudomonadati</taxon>
        <taxon>Pseudomonadota</taxon>
        <taxon>Gammaproteobacteria</taxon>
        <taxon>Alteromonadales</taxon>
        <taxon>Shewanellaceae</taxon>
        <taxon>Shewanella</taxon>
    </lineage>
</organism>
<protein>
    <submittedName>
        <fullName evidence="1">Uncharacterized protein</fullName>
    </submittedName>
</protein>
<evidence type="ECO:0000313" key="1">
    <source>
        <dbReference type="EMBL" id="RPA34324.1"/>
    </source>
</evidence>
<comment type="caution">
    <text evidence="1">The sequence shown here is derived from an EMBL/GenBank/DDBJ whole genome shotgun (WGS) entry which is preliminary data.</text>
</comment>
<dbReference type="EMBL" id="RKKB01000001">
    <property type="protein sequence ID" value="RPA34324.1"/>
    <property type="molecule type" value="Genomic_DNA"/>
</dbReference>
<dbReference type="Proteomes" id="UP000278855">
    <property type="component" value="Unassembled WGS sequence"/>
</dbReference>